<feature type="transmembrane region" description="Helical" evidence="2">
    <location>
        <begin position="275"/>
        <end position="298"/>
    </location>
</feature>
<feature type="signal peptide" evidence="3">
    <location>
        <begin position="1"/>
        <end position="23"/>
    </location>
</feature>
<dbReference type="InterPro" id="IPR011990">
    <property type="entry name" value="TPR-like_helical_dom_sf"/>
</dbReference>
<protein>
    <recommendedName>
        <fullName evidence="4">PEGA domain-containing protein</fullName>
    </recommendedName>
</protein>
<dbReference type="Pfam" id="PF08308">
    <property type="entry name" value="PEGA"/>
    <property type="match status" value="1"/>
</dbReference>
<dbReference type="RefSeq" id="WP_129348861.1">
    <property type="nucleotide sequence ID" value="NZ_CP012670.1"/>
</dbReference>
<evidence type="ECO:0000256" key="1">
    <source>
        <dbReference type="SAM" id="MobiDB-lite"/>
    </source>
</evidence>
<dbReference type="AlphaFoldDB" id="A0A4P2Q2U0"/>
<keyword evidence="3" id="KW-0732">Signal</keyword>
<keyword evidence="2" id="KW-0812">Transmembrane</keyword>
<evidence type="ECO:0000256" key="2">
    <source>
        <dbReference type="SAM" id="Phobius"/>
    </source>
</evidence>
<dbReference type="Gene3D" id="1.25.40.10">
    <property type="entry name" value="Tetratricopeptide repeat domain"/>
    <property type="match status" value="1"/>
</dbReference>
<name>A0A4P2Q2U0_SORCE</name>
<gene>
    <name evidence="5" type="ORF">SOCEGT47_041170</name>
</gene>
<feature type="transmembrane region" description="Helical" evidence="2">
    <location>
        <begin position="343"/>
        <end position="364"/>
    </location>
</feature>
<feature type="chain" id="PRO_5020856733" description="PEGA domain-containing protein" evidence="3">
    <location>
        <begin position="24"/>
        <end position="392"/>
    </location>
</feature>
<dbReference type="Proteomes" id="UP000295781">
    <property type="component" value="Chromosome"/>
</dbReference>
<dbReference type="InterPro" id="IPR013229">
    <property type="entry name" value="PEGA"/>
</dbReference>
<proteinExistence type="predicted"/>
<accession>A0A4P2Q2U0</accession>
<organism evidence="5 6">
    <name type="scientific">Sorangium cellulosum</name>
    <name type="common">Polyangium cellulosum</name>
    <dbReference type="NCBI Taxonomy" id="56"/>
    <lineage>
        <taxon>Bacteria</taxon>
        <taxon>Pseudomonadati</taxon>
        <taxon>Myxococcota</taxon>
        <taxon>Polyangia</taxon>
        <taxon>Polyangiales</taxon>
        <taxon>Polyangiaceae</taxon>
        <taxon>Sorangium</taxon>
    </lineage>
</organism>
<keyword evidence="2" id="KW-1133">Transmembrane helix</keyword>
<evidence type="ECO:0000313" key="5">
    <source>
        <dbReference type="EMBL" id="AUX23590.1"/>
    </source>
</evidence>
<feature type="region of interest" description="Disordered" evidence="1">
    <location>
        <begin position="31"/>
        <end position="80"/>
    </location>
</feature>
<keyword evidence="2" id="KW-0472">Membrane</keyword>
<dbReference type="EMBL" id="CP012670">
    <property type="protein sequence ID" value="AUX23590.1"/>
    <property type="molecule type" value="Genomic_DNA"/>
</dbReference>
<sequence length="392" mass="39018">MKARARRARAAGWLVLVAGAVVAAPRAASAQGAPAGAPGAPVSAPGAPAGAQGAPAGAEAGAQGAPAGAQGAPAGAPASQASRDADAAFLRGKELYRLGKLDAAYEAYRTAWSLKQSYDIAANLANTELQRGMKIEAAEHLAFCLRSYPATGSSAQHEQIRAQFRAVRKEVGSIVVRANVDGAEVFFDGKSIGRTPFRHEVFVQPGTIVVEARLAGHEPARVTLDVPAGATNTASLALLPPLDPPAPPAPPPRVEAPALVPVRAEADTGGPRSEVLVAGGVAAGAGVVAGVVLAVLAGGRDRDADVQRQVLVEAGGPAACAGEAPGCGALRDTLEDAADLKNAALWTFVGAGAVGLATGAYAIWGGSASRPGVAAAPVVTARGGALVIRGTW</sequence>
<evidence type="ECO:0000256" key="3">
    <source>
        <dbReference type="SAM" id="SignalP"/>
    </source>
</evidence>
<dbReference type="OrthoDB" id="5513712at2"/>
<feature type="domain" description="PEGA" evidence="4">
    <location>
        <begin position="172"/>
        <end position="238"/>
    </location>
</feature>
<evidence type="ECO:0000313" key="6">
    <source>
        <dbReference type="Proteomes" id="UP000295781"/>
    </source>
</evidence>
<evidence type="ECO:0000259" key="4">
    <source>
        <dbReference type="Pfam" id="PF08308"/>
    </source>
</evidence>
<reference evidence="5 6" key="1">
    <citation type="submission" date="2015-09" db="EMBL/GenBank/DDBJ databases">
        <title>Sorangium comparison.</title>
        <authorList>
            <person name="Zaburannyi N."/>
            <person name="Bunk B."/>
            <person name="Overmann J."/>
            <person name="Mueller R."/>
        </authorList>
    </citation>
    <scope>NUCLEOTIDE SEQUENCE [LARGE SCALE GENOMIC DNA]</scope>
    <source>
        <strain evidence="5 6">So ceGT47</strain>
    </source>
</reference>
<dbReference type="SUPFAM" id="SSF48452">
    <property type="entry name" value="TPR-like"/>
    <property type="match status" value="1"/>
</dbReference>